<dbReference type="EMBL" id="CAJNOR010006825">
    <property type="protein sequence ID" value="CAF1604266.1"/>
    <property type="molecule type" value="Genomic_DNA"/>
</dbReference>
<proteinExistence type="predicted"/>
<sequence>MANQIIPDDENIIERFTKIFQSKNKSDNGENTMSEEDLDMIAGRVSQGSNEVDFEYLQREKKFAWVMGGDGLSLFLKQSNVQALRSIGFEDRRIRRKLEAGRRFRLGIFYRSDQRVLATWDGILSLIDKHFPKPISTKICQHADAFKSMTFDEIETRARSTYLKGASYFDVGQTCVNDIAAEPRFMTEERFLACEGTLEEARGFLYNQLSVADLFDGSGFTKDSNGQLHVREYLQPSVPVCDLPGLRYLDIPIDTNDLMPND</sequence>
<organism evidence="1 4">
    <name type="scientific">Adineta ricciae</name>
    <name type="common">Rotifer</name>
    <dbReference type="NCBI Taxonomy" id="249248"/>
    <lineage>
        <taxon>Eukaryota</taxon>
        <taxon>Metazoa</taxon>
        <taxon>Spiralia</taxon>
        <taxon>Gnathifera</taxon>
        <taxon>Rotifera</taxon>
        <taxon>Eurotatoria</taxon>
        <taxon>Bdelloidea</taxon>
        <taxon>Adinetida</taxon>
        <taxon>Adinetidae</taxon>
        <taxon>Adineta</taxon>
    </lineage>
</organism>
<protein>
    <submittedName>
        <fullName evidence="1">Uncharacterized protein</fullName>
    </submittedName>
</protein>
<dbReference type="Proteomes" id="UP000663852">
    <property type="component" value="Unassembled WGS sequence"/>
</dbReference>
<dbReference type="AlphaFoldDB" id="A0A814Z4D6"/>
<accession>A0A814Z4D6</accession>
<evidence type="ECO:0000313" key="2">
    <source>
        <dbReference type="EMBL" id="CAF1604266.1"/>
    </source>
</evidence>
<dbReference type="Proteomes" id="UP000663828">
    <property type="component" value="Unassembled WGS sequence"/>
</dbReference>
<evidence type="ECO:0000313" key="1">
    <source>
        <dbReference type="EMBL" id="CAF1236852.1"/>
    </source>
</evidence>
<dbReference type="OrthoDB" id="10023272at2759"/>
<evidence type="ECO:0000313" key="3">
    <source>
        <dbReference type="Proteomes" id="UP000663828"/>
    </source>
</evidence>
<reference evidence="1" key="1">
    <citation type="submission" date="2021-02" db="EMBL/GenBank/DDBJ databases">
        <authorList>
            <person name="Nowell W R."/>
        </authorList>
    </citation>
    <scope>NUCLEOTIDE SEQUENCE</scope>
</reference>
<name>A0A814Z4D6_ADIRI</name>
<dbReference type="EMBL" id="CAJNOJ010000170">
    <property type="protein sequence ID" value="CAF1236852.1"/>
    <property type="molecule type" value="Genomic_DNA"/>
</dbReference>
<keyword evidence="3" id="KW-1185">Reference proteome</keyword>
<evidence type="ECO:0000313" key="4">
    <source>
        <dbReference type="Proteomes" id="UP000663852"/>
    </source>
</evidence>
<comment type="caution">
    <text evidence="1">The sequence shown here is derived from an EMBL/GenBank/DDBJ whole genome shotgun (WGS) entry which is preliminary data.</text>
</comment>
<gene>
    <name evidence="1" type="ORF">EDS130_LOCUS27238</name>
    <name evidence="2" type="ORF">XAT740_LOCUS48086</name>
</gene>